<dbReference type="OrthoDB" id="2755157at2759"/>
<keyword evidence="1" id="KW-0472">Membrane</keyword>
<dbReference type="PANTHER" id="PTHR40465">
    <property type="entry name" value="CHROMOSOME 1, WHOLE GENOME SHOTGUN SEQUENCE"/>
    <property type="match status" value="1"/>
</dbReference>
<feature type="transmembrane region" description="Helical" evidence="1">
    <location>
        <begin position="305"/>
        <end position="326"/>
    </location>
</feature>
<feature type="transmembrane region" description="Helical" evidence="1">
    <location>
        <begin position="84"/>
        <end position="102"/>
    </location>
</feature>
<dbReference type="PANTHER" id="PTHR40465:SF1">
    <property type="entry name" value="DUF6534 DOMAIN-CONTAINING PROTEIN"/>
    <property type="match status" value="1"/>
</dbReference>
<keyword evidence="1" id="KW-1133">Transmembrane helix</keyword>
<keyword evidence="1" id="KW-0812">Transmembrane</keyword>
<dbReference type="EMBL" id="BPQB01000109">
    <property type="protein sequence ID" value="GJE99430.1"/>
    <property type="molecule type" value="Genomic_DNA"/>
</dbReference>
<feature type="transmembrane region" description="Helical" evidence="1">
    <location>
        <begin position="271"/>
        <end position="299"/>
    </location>
</feature>
<feature type="transmembrane region" description="Helical" evidence="1">
    <location>
        <begin position="196"/>
        <end position="214"/>
    </location>
</feature>
<sequence>MPSPIALQVSKAAPGTDGICIFACERRPRGLLHANADACGCDRFHLFGGQPGRIARRSIRLRPAYKPRLDEATLPPLPWPTMQFGSTLGATLISGAIVAILYGTLNVQCYSFYHHYGLQSKFLISIVCLLWILCTLHLVFTEINMYFIFVSNFGNVDVSKSFWPVSASDAVTVITALVVQCWYCNRVWILSNENKTLTYIPISMIIVSFGFGAATCAEIISKHGSIDEFHAIEWVPLVTVASMSAADVYIAMALCYLLYKHRKHVLPRTSSVLNTVMIYTVSTGLLTSAVSVSFIVALLALSGTWVWVGEYTLFCGLYCNSLLAWINARDYLRERLDLTLNTSAARPGVPLSSVRFAGAGPHTFDTSETAYSSNNQSISCSGSEGQRDGWKSMAEIVLSV</sequence>
<evidence type="ECO:0000313" key="4">
    <source>
        <dbReference type="Proteomes" id="UP000703269"/>
    </source>
</evidence>
<evidence type="ECO:0000259" key="2">
    <source>
        <dbReference type="Pfam" id="PF20152"/>
    </source>
</evidence>
<accession>A0A9P3LLI6</accession>
<feature type="transmembrane region" description="Helical" evidence="1">
    <location>
        <begin position="161"/>
        <end position="184"/>
    </location>
</feature>
<feature type="transmembrane region" description="Helical" evidence="1">
    <location>
        <begin position="234"/>
        <end position="259"/>
    </location>
</feature>
<protein>
    <recommendedName>
        <fullName evidence="2">DUF6534 domain-containing protein</fullName>
    </recommendedName>
</protein>
<dbReference type="InterPro" id="IPR045339">
    <property type="entry name" value="DUF6534"/>
</dbReference>
<proteinExistence type="predicted"/>
<gene>
    <name evidence="3" type="ORF">PsYK624_156920</name>
</gene>
<feature type="domain" description="DUF6534" evidence="2">
    <location>
        <begin position="245"/>
        <end position="331"/>
    </location>
</feature>
<dbReference type="AlphaFoldDB" id="A0A9P3LLI6"/>
<evidence type="ECO:0000256" key="1">
    <source>
        <dbReference type="SAM" id="Phobius"/>
    </source>
</evidence>
<keyword evidence="4" id="KW-1185">Reference proteome</keyword>
<dbReference type="Pfam" id="PF20152">
    <property type="entry name" value="DUF6534"/>
    <property type="match status" value="1"/>
</dbReference>
<comment type="caution">
    <text evidence="3">The sequence shown here is derived from an EMBL/GenBank/DDBJ whole genome shotgun (WGS) entry which is preliminary data.</text>
</comment>
<feature type="transmembrane region" description="Helical" evidence="1">
    <location>
        <begin position="122"/>
        <end position="149"/>
    </location>
</feature>
<reference evidence="3 4" key="1">
    <citation type="submission" date="2021-08" db="EMBL/GenBank/DDBJ databases">
        <title>Draft Genome Sequence of Phanerochaete sordida strain YK-624.</title>
        <authorList>
            <person name="Mori T."/>
            <person name="Dohra H."/>
            <person name="Suzuki T."/>
            <person name="Kawagishi H."/>
            <person name="Hirai H."/>
        </authorList>
    </citation>
    <scope>NUCLEOTIDE SEQUENCE [LARGE SCALE GENOMIC DNA]</scope>
    <source>
        <strain evidence="3 4">YK-624</strain>
    </source>
</reference>
<dbReference type="Proteomes" id="UP000703269">
    <property type="component" value="Unassembled WGS sequence"/>
</dbReference>
<evidence type="ECO:0000313" key="3">
    <source>
        <dbReference type="EMBL" id="GJE99430.1"/>
    </source>
</evidence>
<organism evidence="3 4">
    <name type="scientific">Phanerochaete sordida</name>
    <dbReference type="NCBI Taxonomy" id="48140"/>
    <lineage>
        <taxon>Eukaryota</taxon>
        <taxon>Fungi</taxon>
        <taxon>Dikarya</taxon>
        <taxon>Basidiomycota</taxon>
        <taxon>Agaricomycotina</taxon>
        <taxon>Agaricomycetes</taxon>
        <taxon>Polyporales</taxon>
        <taxon>Phanerochaetaceae</taxon>
        <taxon>Phanerochaete</taxon>
    </lineage>
</organism>
<name>A0A9P3LLI6_9APHY</name>